<accession>A0AAJ1IIG6</accession>
<feature type="binding site" evidence="13">
    <location>
        <begin position="519"/>
        <end position="522"/>
    </location>
    <ligand>
        <name>ATP</name>
        <dbReference type="ChEBI" id="CHEBI:30616"/>
    </ligand>
</feature>
<dbReference type="CDD" id="cd00378">
    <property type="entry name" value="SHMT"/>
    <property type="match status" value="1"/>
</dbReference>
<dbReference type="GO" id="GO:0005524">
    <property type="term" value="F:ATP binding"/>
    <property type="evidence" value="ECO:0007669"/>
    <property type="project" value="UniProtKB-KW"/>
</dbReference>
<evidence type="ECO:0000256" key="6">
    <source>
        <dbReference type="ARBA" id="ARBA00022679"/>
    </source>
</evidence>
<comment type="catalytic activity">
    <reaction evidence="12">
        <text>(6R)-5,10-methylene-5,6,7,8-tetrahydrofolate + glycine + H2O = (6S)-5,6,7,8-tetrahydrofolate + L-serine</text>
        <dbReference type="Rhea" id="RHEA:15481"/>
        <dbReference type="ChEBI" id="CHEBI:15377"/>
        <dbReference type="ChEBI" id="CHEBI:15636"/>
        <dbReference type="ChEBI" id="CHEBI:33384"/>
        <dbReference type="ChEBI" id="CHEBI:57305"/>
        <dbReference type="ChEBI" id="CHEBI:57453"/>
        <dbReference type="EC" id="2.1.2.1"/>
    </reaction>
</comment>
<dbReference type="PANTHER" id="PTHR11680:SF35">
    <property type="entry name" value="SERINE HYDROXYMETHYLTRANSFERASE 1"/>
    <property type="match status" value="1"/>
</dbReference>
<evidence type="ECO:0000256" key="1">
    <source>
        <dbReference type="ARBA" id="ARBA00001933"/>
    </source>
</evidence>
<comment type="function">
    <text evidence="12">Catalyzes the reversible interconversion of serine and glycine with tetrahydrofolate (THF) serving as the one-carbon carrier. This reaction serves as the major source of one-carbon groups required for the biosynthesis of purines, thymidylate, methionine, and other important biomolecules. Also exhibits THF-independent aldolase activity toward beta-hydroxyamino acids, producing glycine and aldehydes, via a retro-aldol mechanism.</text>
</comment>
<dbReference type="PANTHER" id="PTHR11680">
    <property type="entry name" value="SERINE HYDROXYMETHYLTRANSFERASE"/>
    <property type="match status" value="1"/>
</dbReference>
<dbReference type="Pfam" id="PF00012">
    <property type="entry name" value="HSP70"/>
    <property type="match status" value="1"/>
</dbReference>
<evidence type="ECO:0000256" key="12">
    <source>
        <dbReference type="HAMAP-Rule" id="MF_00051"/>
    </source>
</evidence>
<comment type="similarity">
    <text evidence="2 12">Belongs to the SHMT family.</text>
</comment>
<dbReference type="InterPro" id="IPR013126">
    <property type="entry name" value="Hsp_70_fam"/>
</dbReference>
<evidence type="ECO:0000256" key="11">
    <source>
        <dbReference type="ARBA" id="ARBA00023458"/>
    </source>
</evidence>
<dbReference type="InterPro" id="IPR015421">
    <property type="entry name" value="PyrdxlP-dep_Trfase_major"/>
</dbReference>
<reference evidence="15 16" key="1">
    <citation type="submission" date="2022-12" db="EMBL/GenBank/DDBJ databases">
        <title>Metagenome assembled genome from gulf of manar.</title>
        <authorList>
            <person name="Kohli P."/>
            <person name="Pk S."/>
            <person name="Venkata Ramana C."/>
            <person name="Sasikala C."/>
        </authorList>
    </citation>
    <scope>NUCLEOTIDE SEQUENCE [LARGE SCALE GENOMIC DNA]</scope>
    <source>
        <strain evidence="15">JB008</strain>
    </source>
</reference>
<dbReference type="FunFam" id="3.40.640.10:FF:000001">
    <property type="entry name" value="Serine hydroxymethyltransferase"/>
    <property type="match status" value="1"/>
</dbReference>
<dbReference type="InterPro" id="IPR015422">
    <property type="entry name" value="PyrdxlP-dep_Trfase_small"/>
</dbReference>
<keyword evidence="9 12" id="KW-0663">Pyridoxal phosphate</keyword>
<keyword evidence="12" id="KW-0028">Amino-acid biosynthesis</keyword>
<comment type="subcellular location">
    <subcellularLocation>
        <location evidence="13">Cytoplasm</location>
    </subcellularLocation>
    <text evidence="13">Membrane-associated.</text>
</comment>
<dbReference type="PROSITE" id="PS00096">
    <property type="entry name" value="SHMT"/>
    <property type="match status" value="1"/>
</dbReference>
<dbReference type="HAMAP" id="MF_02207">
    <property type="entry name" value="MreB"/>
    <property type="match status" value="1"/>
</dbReference>
<dbReference type="InterPro" id="IPR004753">
    <property type="entry name" value="MreB"/>
</dbReference>
<dbReference type="InterPro" id="IPR049943">
    <property type="entry name" value="Ser_HO-MeTrfase-like"/>
</dbReference>
<protein>
    <recommendedName>
        <fullName evidence="12 13">Multifunctional fusion protein</fullName>
    </recommendedName>
    <domain>
        <recommendedName>
            <fullName evidence="12">Serine hydroxymethyltransferase</fullName>
            <shortName evidence="12">SHMT</shortName>
            <shortName evidence="12">Serine methylase</shortName>
            <ecNumber evidence="12">2.1.2.1</ecNumber>
        </recommendedName>
    </domain>
    <domain>
        <recommendedName>
            <fullName evidence="13">Cell shape-determining protein MreB</fullName>
        </recommendedName>
    </domain>
</protein>
<keyword evidence="6 12" id="KW-0808">Transferase</keyword>
<evidence type="ECO:0000313" key="16">
    <source>
        <dbReference type="Proteomes" id="UP001221217"/>
    </source>
</evidence>
<dbReference type="Gene3D" id="3.40.640.10">
    <property type="entry name" value="Type I PLP-dependent aspartate aminotransferase-like (Major domain)"/>
    <property type="match status" value="1"/>
</dbReference>
<dbReference type="GO" id="GO:0004372">
    <property type="term" value="F:glycine hydroxymethyltransferase activity"/>
    <property type="evidence" value="ECO:0007669"/>
    <property type="project" value="UniProtKB-UniRule"/>
</dbReference>
<dbReference type="InterPro" id="IPR039429">
    <property type="entry name" value="SHMT-like_dom"/>
</dbReference>
<comment type="function">
    <text evidence="13">Forms membrane-associated dynamic filaments that are essential for cell shape determination. Acts by regulating cell wall synthesis and cell elongation, and thus cell shape. A feedback loop between cell geometry and MreB localization may maintain elongated cell shape by targeting cell wall growth to regions of negative cell wall curvature.</text>
</comment>
<sequence>MYSALEKYDPQLFELIKQEEARQSGVLRLIPSENYVSQAVRMATGSCLTNKYSEGYPGKRYYEGQQVTDLVENVARHRATKIFKADHANVQPYSGSVANLGAYNTLIKPGQKIMGLTLGSGGHLTHGSKVSITSKFFEAVNYSVKDNGYLDYDEIRDMAKREKPDIIVSGTTAYPRAIDFEIFGDIAKEVGAYHVSDIAHLSGLVVAGLHKSPVPYADIVSTTTHKTLRGPRGGMLLCKEEHAAKLDKAIMPGQQGGPHMHTIAAIAVALAEADTQEFLIYAEQILKNSKRLSEKLLEKGFELVTGGTDNHIILIDLRNKKIPGRDFAKALDRARIVGNFNTVPHDPAPPTKPNGLRIGTPAIRMLGRTPGNITAIRPMKDGVIADFVVTEKMLQHFIHKVHENSFITPSPRVLVCVPSKSTQVERKAIRESALGAGAREVFLIEEPMAAAIGAGLPVEEASGSMIVDIGGGTTEIAIISLNGIVYAESVRVGGDKFDEAIVTYVRRNYGSLIGDSTAERIKHEIGCAYEGLDIREIDVRGRNLAEGVPRAFTLNSEEILDALQESLAQIVQTVKSALEQSPPELASDIAERGIVLTGGGALLRGLDKLISEETGLPVIIAEDPLTCVARGGGKALEVIDRGGIGMFSQEG</sequence>
<comment type="caution">
    <text evidence="15">The sequence shown here is derived from an EMBL/GenBank/DDBJ whole genome shotgun (WGS) entry which is preliminary data.</text>
</comment>
<gene>
    <name evidence="13" type="primary">mreB</name>
    <name evidence="12" type="synonym">glyA</name>
    <name evidence="15" type="ORF">PQJ61_17970</name>
</gene>
<comment type="pathway">
    <text evidence="12">One-carbon metabolism; tetrahydrofolate interconversion.</text>
</comment>
<keyword evidence="10 13" id="KW-0133">Cell shape</keyword>
<dbReference type="InterPro" id="IPR001085">
    <property type="entry name" value="Ser_HO-MeTrfase"/>
</dbReference>
<evidence type="ECO:0000256" key="8">
    <source>
        <dbReference type="ARBA" id="ARBA00022840"/>
    </source>
</evidence>
<dbReference type="HAMAP" id="MF_00051">
    <property type="entry name" value="SHMT"/>
    <property type="match status" value="1"/>
</dbReference>
<evidence type="ECO:0000256" key="5">
    <source>
        <dbReference type="ARBA" id="ARBA00022563"/>
    </source>
</evidence>
<dbReference type="NCBIfam" id="TIGR00904">
    <property type="entry name" value="mreB"/>
    <property type="match status" value="1"/>
</dbReference>
<dbReference type="GO" id="GO:0008360">
    <property type="term" value="P:regulation of cell shape"/>
    <property type="evidence" value="ECO:0007669"/>
    <property type="project" value="UniProtKB-UniRule"/>
</dbReference>
<dbReference type="EC" id="2.1.2.1" evidence="12"/>
<dbReference type="InterPro" id="IPR015424">
    <property type="entry name" value="PyrdxlP-dep_Trfase"/>
</dbReference>
<dbReference type="AlphaFoldDB" id="A0AAJ1IIG6"/>
<dbReference type="CDD" id="cd10225">
    <property type="entry name" value="ASKHA_NBD_MreB-like"/>
    <property type="match status" value="1"/>
</dbReference>
<comment type="similarity">
    <text evidence="11 13">Belongs to the FtsA/MreB family.</text>
</comment>
<comment type="subunit">
    <text evidence="13">Forms polymers.</text>
</comment>
<feature type="domain" description="Serine hydroxymethyltransferase-like" evidence="14">
    <location>
        <begin position="5"/>
        <end position="365"/>
    </location>
</feature>
<evidence type="ECO:0000313" key="15">
    <source>
        <dbReference type="EMBL" id="MDC7228654.1"/>
    </source>
</evidence>
<keyword evidence="8 13" id="KW-0067">ATP-binding</keyword>
<dbReference type="NCBIfam" id="NF000586">
    <property type="entry name" value="PRK00011.1"/>
    <property type="match status" value="1"/>
</dbReference>
<dbReference type="GO" id="GO:0035999">
    <property type="term" value="P:tetrahydrofolate interconversion"/>
    <property type="evidence" value="ECO:0007669"/>
    <property type="project" value="UniProtKB-UniRule"/>
</dbReference>
<evidence type="ECO:0000259" key="14">
    <source>
        <dbReference type="Pfam" id="PF00464"/>
    </source>
</evidence>
<organism evidence="15 16">
    <name type="scientific">Candidatus Thalassospirochaeta sargassi</name>
    <dbReference type="NCBI Taxonomy" id="3119039"/>
    <lineage>
        <taxon>Bacteria</taxon>
        <taxon>Pseudomonadati</taxon>
        <taxon>Spirochaetota</taxon>
        <taxon>Spirochaetia</taxon>
        <taxon>Spirochaetales</taxon>
        <taxon>Spirochaetaceae</taxon>
        <taxon>Candidatus Thalassospirochaeta</taxon>
    </lineage>
</organism>
<keyword evidence="5 12" id="KW-0554">One-carbon metabolism</keyword>
<comment type="pathway">
    <text evidence="12">Amino-acid biosynthesis; glycine biosynthesis; glycine from L-serine: step 1/1.</text>
</comment>
<dbReference type="GO" id="GO:0019264">
    <property type="term" value="P:glycine biosynthetic process from serine"/>
    <property type="evidence" value="ECO:0007669"/>
    <property type="project" value="UniProtKB-UniRule"/>
</dbReference>
<evidence type="ECO:0000256" key="3">
    <source>
        <dbReference type="ARBA" id="ARBA00011738"/>
    </source>
</evidence>
<evidence type="ECO:0000256" key="2">
    <source>
        <dbReference type="ARBA" id="ARBA00006376"/>
    </source>
</evidence>
<keyword evidence="7 13" id="KW-0547">Nucleotide-binding</keyword>
<feature type="binding site" evidence="13">
    <location>
        <begin position="599"/>
        <end position="602"/>
    </location>
    <ligand>
        <name>ATP</name>
        <dbReference type="ChEBI" id="CHEBI:30616"/>
    </ligand>
</feature>
<evidence type="ECO:0000256" key="4">
    <source>
        <dbReference type="ARBA" id="ARBA00022490"/>
    </source>
</evidence>
<dbReference type="InterPro" id="IPR019798">
    <property type="entry name" value="Ser_HO-MeTrfase_PLP_BS"/>
</dbReference>
<dbReference type="NCBIfam" id="NF010539">
    <property type="entry name" value="PRK13927.1"/>
    <property type="match status" value="1"/>
</dbReference>
<evidence type="ECO:0000256" key="13">
    <source>
        <dbReference type="HAMAP-Rule" id="MF_02207"/>
    </source>
</evidence>
<dbReference type="EMBL" id="JAQQAL010000052">
    <property type="protein sequence ID" value="MDC7228654.1"/>
    <property type="molecule type" value="Genomic_DNA"/>
</dbReference>
<feature type="site" description="Plays an important role in substrate specificity" evidence="12">
    <location>
        <position position="225"/>
    </location>
</feature>
<comment type="subunit">
    <text evidence="3 12">Homodimer.</text>
</comment>
<dbReference type="SUPFAM" id="SSF53067">
    <property type="entry name" value="Actin-like ATPase domain"/>
    <property type="match status" value="2"/>
</dbReference>
<keyword evidence="4 12" id="KW-0963">Cytoplasm</keyword>
<feature type="binding site" evidence="12">
    <location>
        <position position="118"/>
    </location>
    <ligand>
        <name>(6S)-5,6,7,8-tetrahydrofolate</name>
        <dbReference type="ChEBI" id="CHEBI:57453"/>
    </ligand>
</feature>
<feature type="modified residue" description="N6-(pyridoxal phosphate)lysine" evidence="12">
    <location>
        <position position="226"/>
    </location>
</feature>
<feature type="binding site" evidence="12">
    <location>
        <begin position="122"/>
        <end position="124"/>
    </location>
    <ligand>
        <name>(6S)-5,6,7,8-tetrahydrofolate</name>
        <dbReference type="ChEBI" id="CHEBI:57453"/>
    </ligand>
</feature>
<dbReference type="Pfam" id="PF00464">
    <property type="entry name" value="SHMT"/>
    <property type="match status" value="1"/>
</dbReference>
<dbReference type="Proteomes" id="UP001221217">
    <property type="component" value="Unassembled WGS sequence"/>
</dbReference>
<dbReference type="FunFam" id="3.30.420.40:FF:000016">
    <property type="entry name" value="Rod shape-determining protein mreB"/>
    <property type="match status" value="1"/>
</dbReference>
<dbReference type="PRINTS" id="PR01652">
    <property type="entry name" value="SHAPEPROTEIN"/>
</dbReference>
<comment type="cofactor">
    <cofactor evidence="1 12">
        <name>pyridoxal 5'-phosphate</name>
        <dbReference type="ChEBI" id="CHEBI:597326"/>
    </cofactor>
</comment>
<feature type="binding site" evidence="13">
    <location>
        <begin position="471"/>
        <end position="473"/>
    </location>
    <ligand>
        <name>ATP</name>
        <dbReference type="ChEBI" id="CHEBI:30616"/>
    </ligand>
</feature>
<dbReference type="Gene3D" id="3.90.1150.10">
    <property type="entry name" value="Aspartate Aminotransferase, domain 1"/>
    <property type="match status" value="1"/>
</dbReference>
<proteinExistence type="inferred from homology"/>
<evidence type="ECO:0000256" key="10">
    <source>
        <dbReference type="ARBA" id="ARBA00022960"/>
    </source>
</evidence>
<comment type="caution">
    <text evidence="12">Lacks conserved residue(s) required for the propagation of feature annotation.</text>
</comment>
<dbReference type="GO" id="GO:0000902">
    <property type="term" value="P:cell morphogenesis"/>
    <property type="evidence" value="ECO:0007669"/>
    <property type="project" value="InterPro"/>
</dbReference>
<dbReference type="GO" id="GO:0005829">
    <property type="term" value="C:cytosol"/>
    <property type="evidence" value="ECO:0007669"/>
    <property type="project" value="TreeGrafter"/>
</dbReference>
<dbReference type="SUPFAM" id="SSF53383">
    <property type="entry name" value="PLP-dependent transferases"/>
    <property type="match status" value="1"/>
</dbReference>
<dbReference type="Gene3D" id="3.30.420.40">
    <property type="match status" value="3"/>
</dbReference>
<dbReference type="InterPro" id="IPR043129">
    <property type="entry name" value="ATPase_NBD"/>
</dbReference>
<name>A0AAJ1IIG6_9SPIO</name>
<evidence type="ECO:0000256" key="7">
    <source>
        <dbReference type="ARBA" id="ARBA00022741"/>
    </source>
</evidence>
<evidence type="ECO:0000256" key="9">
    <source>
        <dbReference type="ARBA" id="ARBA00022898"/>
    </source>
</evidence>
<feature type="binding site" evidence="12">
    <location>
        <position position="240"/>
    </location>
    <ligand>
        <name>(6S)-5,6,7,8-tetrahydrofolate</name>
        <dbReference type="ChEBI" id="CHEBI:57453"/>
    </ligand>
</feature>
<dbReference type="GO" id="GO:0030170">
    <property type="term" value="F:pyridoxal phosphate binding"/>
    <property type="evidence" value="ECO:0007669"/>
    <property type="project" value="UniProtKB-UniRule"/>
</dbReference>